<dbReference type="Proteomes" id="UP000801428">
    <property type="component" value="Unassembled WGS sequence"/>
</dbReference>
<sequence length="744" mass="83198">MDGAPADDNAPEAQIPSQLRQRMLNRTTTFTEGGQPSPARPLRRRSSLLSDMSDTRYSTRSSTDNLLRNTDNYDKATPLEDANQWLSSPVIFAIFPAVGGLLYQNGAAVLTDLFTLGLASWFLHWCCTFPWTWYNSAQQRRYIEPDESLYDDTILEEEDESTLNGVEEEIPASGTETSQAKERIGAASPALAQLKASQALKRQERMAFAACFLGPLAGAYLLHTIRGQLRVTEGLVSDYNLTIFVMVAELRPIARLMKMQEERMFHLQRIVKSDSRDSATSSDAQAIAQRLSELESRLNEPTSNNDLETSRVASEVRQGLQTQLDAITRAIRRYEKRSAAQTIQIEARFQEVDQRLKDALSLAAAAARTGQRPGLVSSVVTWFISFVDNVMQTGWDIALYPLRTALAIAIKIRSYFVKDDERHTTEVVSEMSDLTIDATKFDRKLADKQTEEFNEKLIKIWADGPRWYEVGAEEYRKLRWEGKTPLPKPVVLPEGINGTIPSREAGREIPYRVFKPAGGSEHYQDTYLKYMADHYELTVFSVGYRLAPEHPWPAGGEDCYDAAEWLVKNGPSVFGGELMFTGGESAGGHLACLVAFHLLEAIPSFAFRGLLLHFGCFDLSGFLPHVEHHEKHLVIDHDVMSAYIKALLPNTTMEERRHPSISPFFKDIRGLKLPPALFTCGSEDPLLDDTVFMGAKWQMWGNEAVVKIYNGAPHGFIGNPVGTIKSVDEGLQDTVTFVKAKIGA</sequence>
<evidence type="ECO:0000313" key="3">
    <source>
        <dbReference type="EMBL" id="KAF2999282.1"/>
    </source>
</evidence>
<dbReference type="PANTHER" id="PTHR42032:SF1">
    <property type="entry name" value="YALI0E30679P"/>
    <property type="match status" value="1"/>
</dbReference>
<dbReference type="GO" id="GO:0016787">
    <property type="term" value="F:hydrolase activity"/>
    <property type="evidence" value="ECO:0007669"/>
    <property type="project" value="InterPro"/>
</dbReference>
<proteinExistence type="predicted"/>
<dbReference type="InterPro" id="IPR013094">
    <property type="entry name" value="AB_hydrolase_3"/>
</dbReference>
<evidence type="ECO:0000256" key="1">
    <source>
        <dbReference type="SAM" id="MobiDB-lite"/>
    </source>
</evidence>
<feature type="compositionally biased region" description="Polar residues" evidence="1">
    <location>
        <begin position="15"/>
        <end position="34"/>
    </location>
</feature>
<dbReference type="EMBL" id="SWKU01000017">
    <property type="protein sequence ID" value="KAF2999282.1"/>
    <property type="molecule type" value="Genomic_DNA"/>
</dbReference>
<dbReference type="AlphaFoldDB" id="A0A9P4W8S8"/>
<dbReference type="InterPro" id="IPR029058">
    <property type="entry name" value="AB_hydrolase_fold"/>
</dbReference>
<organism evidence="3 4">
    <name type="scientific">Curvularia kusanoi</name>
    <name type="common">Cochliobolus kusanoi</name>
    <dbReference type="NCBI Taxonomy" id="90978"/>
    <lineage>
        <taxon>Eukaryota</taxon>
        <taxon>Fungi</taxon>
        <taxon>Dikarya</taxon>
        <taxon>Ascomycota</taxon>
        <taxon>Pezizomycotina</taxon>
        <taxon>Dothideomycetes</taxon>
        <taxon>Pleosporomycetidae</taxon>
        <taxon>Pleosporales</taxon>
        <taxon>Pleosporineae</taxon>
        <taxon>Pleosporaceae</taxon>
        <taxon>Curvularia</taxon>
    </lineage>
</organism>
<keyword evidence="4" id="KW-1185">Reference proteome</keyword>
<dbReference type="Gene3D" id="3.40.50.1820">
    <property type="entry name" value="alpha/beta hydrolase"/>
    <property type="match status" value="1"/>
</dbReference>
<evidence type="ECO:0000259" key="2">
    <source>
        <dbReference type="Pfam" id="PF07859"/>
    </source>
</evidence>
<evidence type="ECO:0000313" key="4">
    <source>
        <dbReference type="Proteomes" id="UP000801428"/>
    </source>
</evidence>
<feature type="domain" description="Alpha/beta hydrolase fold-3" evidence="2">
    <location>
        <begin position="520"/>
        <end position="717"/>
    </location>
</feature>
<comment type="caution">
    <text evidence="3">The sequence shown here is derived from an EMBL/GenBank/DDBJ whole genome shotgun (WGS) entry which is preliminary data.</text>
</comment>
<dbReference type="SUPFAM" id="SSF53474">
    <property type="entry name" value="alpha/beta-Hydrolases"/>
    <property type="match status" value="1"/>
</dbReference>
<accession>A0A9P4W8S8</accession>
<dbReference type="Pfam" id="PF07859">
    <property type="entry name" value="Abhydrolase_3"/>
    <property type="match status" value="1"/>
</dbReference>
<gene>
    <name evidence="3" type="ORF">E8E13_004018</name>
</gene>
<protein>
    <recommendedName>
        <fullName evidence="2">Alpha/beta hydrolase fold-3 domain-containing protein</fullName>
    </recommendedName>
</protein>
<feature type="region of interest" description="Disordered" evidence="1">
    <location>
        <begin position="1"/>
        <end position="45"/>
    </location>
</feature>
<reference evidence="3" key="1">
    <citation type="submission" date="2019-04" db="EMBL/GenBank/DDBJ databases">
        <title>Sequencing of skin fungus with MAO and IRED activity.</title>
        <authorList>
            <person name="Marsaioli A.J."/>
            <person name="Bonatto J.M.C."/>
            <person name="Reis Junior O."/>
        </authorList>
    </citation>
    <scope>NUCLEOTIDE SEQUENCE</scope>
    <source>
        <strain evidence="3">30M1</strain>
    </source>
</reference>
<name>A0A9P4W8S8_CURKU</name>
<dbReference type="PANTHER" id="PTHR42032">
    <property type="entry name" value="YALI0E30679P"/>
    <property type="match status" value="1"/>
</dbReference>
<dbReference type="OrthoDB" id="408631at2759"/>